<reference evidence="1" key="1">
    <citation type="submission" date="2023-04" db="EMBL/GenBank/DDBJ databases">
        <title>A chromosome-level genome assembly of the parasitoid wasp Eretmocerus hayati.</title>
        <authorList>
            <person name="Zhong Y."/>
            <person name="Liu S."/>
            <person name="Liu Y."/>
        </authorList>
    </citation>
    <scope>NUCLEOTIDE SEQUENCE</scope>
    <source>
        <strain evidence="1">ZJU_SS_LIU_2023</strain>
    </source>
</reference>
<dbReference type="Proteomes" id="UP001239111">
    <property type="component" value="Chromosome 2"/>
</dbReference>
<accession>A0ACC2P2E9</accession>
<sequence>MTMCIHLLLHLVDAVREFGPLFVFSCFPVEALDGIWKSFVHGSNYPELQIHSFLSLMYNLTDVKVSDLIENEQVSAFCDRTENMSKLRRKPTKLCDKTYMLGSWHEGKLDRFNAIFGPFINNDCQLHSFKRLFMNGVTYETESHGIDGYVETFTGLIKFICRYCDMSFDEFLQDPSKFQPLRTIEEYSENAAEAEATKTTVKGIKANSSLDNLQAYHVPEPGLPPCIDHDVYEGFAAYDLWLCIEYLVKQKCSEIDVLNFRLNDFKFKGEAKMFIPKVDLRRLKGRTLKLAGTASQMERTILILPLVVADLMSESTSPAPDDVWHMVILLKDISSTISAPSLSDGQVTLFKNDCVRYLKLRQKCFPGMKLRPKHKYLMHYHELIQYFGPLKHCSTLRFEAKHFYFQSATKHQKNYKNLTQSLAEKYGRLQSINDDYCAATTVKSIPVLQTKYVPFYPDL</sequence>
<gene>
    <name evidence="1" type="ORF">QAD02_013344</name>
</gene>
<dbReference type="EMBL" id="CM056742">
    <property type="protein sequence ID" value="KAJ8677557.1"/>
    <property type="molecule type" value="Genomic_DNA"/>
</dbReference>
<evidence type="ECO:0000313" key="1">
    <source>
        <dbReference type="EMBL" id="KAJ8677557.1"/>
    </source>
</evidence>
<keyword evidence="2" id="KW-1185">Reference proteome</keyword>
<comment type="caution">
    <text evidence="1">The sequence shown here is derived from an EMBL/GenBank/DDBJ whole genome shotgun (WGS) entry which is preliminary data.</text>
</comment>
<proteinExistence type="predicted"/>
<organism evidence="1 2">
    <name type="scientific">Eretmocerus hayati</name>
    <dbReference type="NCBI Taxonomy" id="131215"/>
    <lineage>
        <taxon>Eukaryota</taxon>
        <taxon>Metazoa</taxon>
        <taxon>Ecdysozoa</taxon>
        <taxon>Arthropoda</taxon>
        <taxon>Hexapoda</taxon>
        <taxon>Insecta</taxon>
        <taxon>Pterygota</taxon>
        <taxon>Neoptera</taxon>
        <taxon>Endopterygota</taxon>
        <taxon>Hymenoptera</taxon>
        <taxon>Apocrita</taxon>
        <taxon>Proctotrupomorpha</taxon>
        <taxon>Chalcidoidea</taxon>
        <taxon>Aphelinidae</taxon>
        <taxon>Aphelininae</taxon>
        <taxon>Eretmocerus</taxon>
    </lineage>
</organism>
<name>A0ACC2P2E9_9HYME</name>
<protein>
    <submittedName>
        <fullName evidence="1">Uncharacterized protein</fullName>
    </submittedName>
</protein>
<evidence type="ECO:0000313" key="2">
    <source>
        <dbReference type="Proteomes" id="UP001239111"/>
    </source>
</evidence>